<dbReference type="InterPro" id="IPR013083">
    <property type="entry name" value="Znf_RING/FYVE/PHD"/>
</dbReference>
<name>A0A0L0DW22_THETB</name>
<evidence type="ECO:0008006" key="4">
    <source>
        <dbReference type="Google" id="ProtNLM"/>
    </source>
</evidence>
<dbReference type="Gene3D" id="3.80.10.10">
    <property type="entry name" value="Ribonuclease Inhibitor"/>
    <property type="match status" value="1"/>
</dbReference>
<feature type="compositionally biased region" description="Basic residues" evidence="1">
    <location>
        <begin position="175"/>
        <end position="191"/>
    </location>
</feature>
<protein>
    <recommendedName>
        <fullName evidence="4">F-box domain-containing protein</fullName>
    </recommendedName>
</protein>
<organism evidence="2 3">
    <name type="scientific">Thecamonas trahens ATCC 50062</name>
    <dbReference type="NCBI Taxonomy" id="461836"/>
    <lineage>
        <taxon>Eukaryota</taxon>
        <taxon>Apusozoa</taxon>
        <taxon>Apusomonadida</taxon>
        <taxon>Apusomonadidae</taxon>
        <taxon>Thecamonas</taxon>
    </lineage>
</organism>
<evidence type="ECO:0000256" key="1">
    <source>
        <dbReference type="SAM" id="MobiDB-lite"/>
    </source>
</evidence>
<dbReference type="AlphaFoldDB" id="A0A0L0DW22"/>
<dbReference type="SUPFAM" id="SSF81383">
    <property type="entry name" value="F-box domain"/>
    <property type="match status" value="1"/>
</dbReference>
<gene>
    <name evidence="2" type="ORF">AMSG_02386</name>
</gene>
<sequence length="773" mass="82714">MGKKTGSSSGELTDSDGAVWYARCVCGDEHSSQDRKCRKCAKSALIACDRCSHWLHLECLHLDDDDLPENFEFVYYGHTDDDEAEAKVDADDAAAKAKDSAVATSDSEPKPAKNTIRSAFGVRAAPPTKKSKASRGKKKSTASKSKSKSRPKSRSKASTARSRSKASKSASKASAAKRGKGGKKAKRSRAGSRRETKVYIHRKRKRRTTKPAPAPAPALAPPPPQVNHMNPMYMANPYSMYGYVSSPYYGFAAAAGGYYGYPHMQQYMAAQNQAAAAAAAPPPPHPAQHQDDGYYSNEYYEYEVEYEYSNAYPSYSADDASADDAAAMEAWKPGTLAIDCRSFGELPMIKLRHEVFRLDSLPIELLMYLFSFVPAMSKMALYAVSRGVAYAARQPEAWPVAELSFAATTLALRPLTGLAPSLVHTKVLDLSGCALFDDTAAGMLGHVLDGFSLRRLRLVACDGFTGMGLYALATHLEGLVELDLSGCAGLLDVDKANAASPVAAPVTHPALMSYAHKAFVLLVAANPKLRILRLDGAQVPPSALRYIAATSKSGTILAGLRELSVVGVPAVGPRLASALRSRFPPPAVVHVDAGGKRKLARPHHTGILYSKLAPQTAELYAAARQALADRDLATAERLVLEATQAAPHSGTLRTLLGRILVAAGEPRRADATRTLKAALAATSFVPGTAHDAPAAYYRHAAQFSPSEVDTPASFARLRRALSHAAHFGVGIEDVLDSMRAVNDAVRARAATATPPPPDVSDERVAMLIKHFAT</sequence>
<accession>A0A0L0DW22</accession>
<proteinExistence type="predicted"/>
<feature type="region of interest" description="Disordered" evidence="1">
    <location>
        <begin position="99"/>
        <end position="226"/>
    </location>
</feature>
<dbReference type="EMBL" id="GL349441">
    <property type="protein sequence ID" value="KNC56415.1"/>
    <property type="molecule type" value="Genomic_DNA"/>
</dbReference>
<dbReference type="SUPFAM" id="SSF57903">
    <property type="entry name" value="FYVE/PHD zinc finger"/>
    <property type="match status" value="1"/>
</dbReference>
<feature type="compositionally biased region" description="Basic residues" evidence="1">
    <location>
        <begin position="199"/>
        <end position="209"/>
    </location>
</feature>
<dbReference type="InterPro" id="IPR036047">
    <property type="entry name" value="F-box-like_dom_sf"/>
</dbReference>
<evidence type="ECO:0000313" key="2">
    <source>
        <dbReference type="EMBL" id="KNC56415.1"/>
    </source>
</evidence>
<dbReference type="GeneID" id="25562067"/>
<dbReference type="SUPFAM" id="SSF52047">
    <property type="entry name" value="RNI-like"/>
    <property type="match status" value="1"/>
</dbReference>
<reference evidence="2 3" key="1">
    <citation type="submission" date="2010-05" db="EMBL/GenBank/DDBJ databases">
        <title>The Genome Sequence of Thecamonas trahens ATCC 50062.</title>
        <authorList>
            <consortium name="The Broad Institute Genome Sequencing Platform"/>
            <person name="Russ C."/>
            <person name="Cuomo C."/>
            <person name="Shea T."/>
            <person name="Young S.K."/>
            <person name="Zeng Q."/>
            <person name="Koehrsen M."/>
            <person name="Haas B."/>
            <person name="Borodovsky M."/>
            <person name="Guigo R."/>
            <person name="Alvarado L."/>
            <person name="Berlin A."/>
            <person name="Bochicchio J."/>
            <person name="Borenstein D."/>
            <person name="Chapman S."/>
            <person name="Chen Z."/>
            <person name="Freedman E."/>
            <person name="Gellesch M."/>
            <person name="Goldberg J."/>
            <person name="Griggs A."/>
            <person name="Gujja S."/>
            <person name="Heilman E."/>
            <person name="Heiman D."/>
            <person name="Hepburn T."/>
            <person name="Howarth C."/>
            <person name="Jen D."/>
            <person name="Larson L."/>
            <person name="Mehta T."/>
            <person name="Park D."/>
            <person name="Pearson M."/>
            <person name="Roberts A."/>
            <person name="Saif S."/>
            <person name="Shenoy N."/>
            <person name="Sisk P."/>
            <person name="Stolte C."/>
            <person name="Sykes S."/>
            <person name="Thomson T."/>
            <person name="Walk T."/>
            <person name="White J."/>
            <person name="Yandava C."/>
            <person name="Burger G."/>
            <person name="Gray M.W."/>
            <person name="Holland P.W.H."/>
            <person name="King N."/>
            <person name="Lang F.B.F."/>
            <person name="Roger A.J."/>
            <person name="Ruiz-Trillo I."/>
            <person name="Lander E."/>
            <person name="Nusbaum C."/>
        </authorList>
    </citation>
    <scope>NUCLEOTIDE SEQUENCE [LARGE SCALE GENOMIC DNA]</scope>
    <source>
        <strain evidence="2 3">ATCC 50062</strain>
    </source>
</reference>
<evidence type="ECO:0000313" key="3">
    <source>
        <dbReference type="Proteomes" id="UP000054408"/>
    </source>
</evidence>
<dbReference type="Gene3D" id="3.30.40.10">
    <property type="entry name" value="Zinc/RING finger domain, C3HC4 (zinc finger)"/>
    <property type="match status" value="1"/>
</dbReference>
<keyword evidence="3" id="KW-1185">Reference proteome</keyword>
<feature type="compositionally biased region" description="Pro residues" evidence="1">
    <location>
        <begin position="212"/>
        <end position="225"/>
    </location>
</feature>
<dbReference type="InterPro" id="IPR032675">
    <property type="entry name" value="LRR_dom_sf"/>
</dbReference>
<dbReference type="InterPro" id="IPR011011">
    <property type="entry name" value="Znf_FYVE_PHD"/>
</dbReference>
<feature type="compositionally biased region" description="Low complexity" evidence="1">
    <location>
        <begin position="156"/>
        <end position="174"/>
    </location>
</feature>
<dbReference type="STRING" id="461836.A0A0L0DW22"/>
<feature type="compositionally biased region" description="Basic residues" evidence="1">
    <location>
        <begin position="129"/>
        <end position="155"/>
    </location>
</feature>
<dbReference type="RefSeq" id="XP_013760928.1">
    <property type="nucleotide sequence ID" value="XM_013905474.1"/>
</dbReference>
<dbReference type="Proteomes" id="UP000054408">
    <property type="component" value="Unassembled WGS sequence"/>
</dbReference>